<evidence type="ECO:0000313" key="2">
    <source>
        <dbReference type="EMBL" id="MCR8873613.1"/>
    </source>
</evidence>
<feature type="signal peptide" evidence="1">
    <location>
        <begin position="1"/>
        <end position="23"/>
    </location>
</feature>
<dbReference type="EMBL" id="JANRHJ010000006">
    <property type="protein sequence ID" value="MCR8873613.1"/>
    <property type="molecule type" value="Genomic_DNA"/>
</dbReference>
<dbReference type="Proteomes" id="UP001204579">
    <property type="component" value="Unassembled WGS sequence"/>
</dbReference>
<keyword evidence="3" id="KW-1185">Reference proteome</keyword>
<feature type="chain" id="PRO_5043453639" evidence="1">
    <location>
        <begin position="24"/>
        <end position="475"/>
    </location>
</feature>
<evidence type="ECO:0000256" key="1">
    <source>
        <dbReference type="SAM" id="SignalP"/>
    </source>
</evidence>
<organism evidence="2 3">
    <name type="scientific">Phocaeicola barnesiae</name>
    <dbReference type="NCBI Taxonomy" id="376804"/>
    <lineage>
        <taxon>Bacteria</taxon>
        <taxon>Pseudomonadati</taxon>
        <taxon>Bacteroidota</taxon>
        <taxon>Bacteroidia</taxon>
        <taxon>Bacteroidales</taxon>
        <taxon>Bacteroidaceae</taxon>
        <taxon>Phocaeicola</taxon>
    </lineage>
</organism>
<reference evidence="2 3" key="1">
    <citation type="submission" date="2022-08" db="EMBL/GenBank/DDBJ databases">
        <authorList>
            <person name="Zeman M."/>
            <person name="Kubasova T."/>
        </authorList>
    </citation>
    <scope>NUCLEOTIDE SEQUENCE [LARGE SCALE GENOMIC DNA]</scope>
    <source>
        <strain evidence="2 3">ET62</strain>
    </source>
</reference>
<proteinExistence type="predicted"/>
<protein>
    <submittedName>
        <fullName evidence="2">DUF3078 domain-containing protein</fullName>
    </submittedName>
</protein>
<dbReference type="Pfam" id="PF11276">
    <property type="entry name" value="DUF3078"/>
    <property type="match status" value="1"/>
</dbReference>
<accession>A0AAW5N4M5</accession>
<comment type="caution">
    <text evidence="2">The sequence shown here is derived from an EMBL/GenBank/DDBJ whole genome shotgun (WGS) entry which is preliminary data.</text>
</comment>
<dbReference type="InterPro" id="IPR021428">
    <property type="entry name" value="DUF3078"/>
</dbReference>
<gene>
    <name evidence="2" type="ORF">NW209_06245</name>
</gene>
<name>A0AAW5N4M5_9BACT</name>
<keyword evidence="1" id="KW-0732">Signal</keyword>
<sequence>MKKSIGVLLSVLSIGGGYTSGMAAVPAMSQTAVVNDSLVESSFLPGTFIQPGQEKVKFYRLINGFRKQYEDAMERWDDIYLIITGLRTDPDYYKLVIPATYFSDPIAESMSIDAWKPKIPFVKQTLFEKELEKVPDLEKSKRIDEGVNRQLLYFYTHYPQLVKLNEEQLKTLDVPQVTVVEQKSAKEEVKKFIQPNVPSGQVVDKDLLVFKPNFWTKGGNSYLQFSQNYISDNWYKGGESTVSLLSGFVWQANYDDKQRTQIENKIEWKLGFITAPSDTLHSYKANNDLLRISSKIGYKAISNWYYTLSGEFKTQFFSNYETNTNNLVSSFLSPAELNLGLGMDYKYIKDGICNLSVLINPINYTLYSIADDRLDPTKFNIKEGHKRESVWGSKVEATWKWKLMETLMWESRFSYTTNYEKVLAEWENTFTFTFNKYLSTKLFFHGRFDDGVTREPDDSYLQLQELLSFGLNYTW</sequence>
<evidence type="ECO:0000313" key="3">
    <source>
        <dbReference type="Proteomes" id="UP001204579"/>
    </source>
</evidence>
<dbReference type="AlphaFoldDB" id="A0AAW5N4M5"/>
<dbReference type="RefSeq" id="WP_022340244.1">
    <property type="nucleotide sequence ID" value="NZ_CALULB010000040.1"/>
</dbReference>